<name>B3VSA1_9CHLO</name>
<comment type="similarity">
    <text evidence="5 6">Belongs to the RuBisCO small chain family.</text>
</comment>
<evidence type="ECO:0000313" key="9">
    <source>
        <dbReference type="EMBL" id="ACF16408.1"/>
    </source>
</evidence>
<dbReference type="InterPro" id="IPR024681">
    <property type="entry name" value="RuBisCO_ssu"/>
</dbReference>
<comment type="subcellular location">
    <subcellularLocation>
        <location evidence="5">Plastid</location>
        <location evidence="5">Chloroplast</location>
    </subcellularLocation>
</comment>
<sequence length="189" mass="20804">MAAACASLLSAPVAVVASAAPARSLKALAPARAATFAQKTVSNGIKTRQMMVWQPTNNRYFETLSFLPPLTDDQIAKQVDYMINNGWVPCLEFSEANMAYVASDNCIRYGNVASGYQDNRYWTMFKLPMFGCTDPGQVLTEIANAEKCFPDAYIRLVAFDNVTQTQVAGFLVHRPASANDFRKPSERSI</sequence>
<dbReference type="EMBL" id="EU797508">
    <property type="protein sequence ID" value="ACF16408.1"/>
    <property type="molecule type" value="mRNA"/>
</dbReference>
<comment type="subunit">
    <text evidence="5 6">Heterohexadecamer of 8 large and 8 small subunits.</text>
</comment>
<dbReference type="Pfam" id="PF00101">
    <property type="entry name" value="RuBisCO_small"/>
    <property type="match status" value="1"/>
</dbReference>
<feature type="signal peptide" evidence="7">
    <location>
        <begin position="1"/>
        <end position="19"/>
    </location>
</feature>
<comment type="miscellaneous">
    <text evidence="5">The basic functional RuBisCO is composed of a large chain homodimer in a 'head-to-tail' conformation. In form I RuBisCO this homodimer is arranged in a barrel-like tetramer with the small subunits forming a tetrameric 'cap' on each end of the 'barrel'.</text>
</comment>
<evidence type="ECO:0000256" key="3">
    <source>
        <dbReference type="ARBA" id="ARBA00023238"/>
    </source>
</evidence>
<evidence type="ECO:0000256" key="2">
    <source>
        <dbReference type="ARBA" id="ARBA00022567"/>
    </source>
</evidence>
<dbReference type="PANTHER" id="PTHR31262:SF0">
    <property type="entry name" value="RIBULOSE BISPHOSPHATE CARBOXYLASE SMALL SUBUNIT, CHLOROPLASTIC 1"/>
    <property type="match status" value="1"/>
</dbReference>
<evidence type="ECO:0000256" key="5">
    <source>
        <dbReference type="HAMAP-Rule" id="MF_00860"/>
    </source>
</evidence>
<keyword evidence="10" id="KW-0456">Lyase</keyword>
<evidence type="ECO:0000256" key="4">
    <source>
        <dbReference type="ARBA" id="ARBA00023300"/>
    </source>
</evidence>
<keyword evidence="1 5" id="KW-0602">Photosynthesis</keyword>
<keyword evidence="5" id="KW-0150">Chloroplast</keyword>
<evidence type="ECO:0000259" key="8">
    <source>
        <dbReference type="SMART" id="SM00961"/>
    </source>
</evidence>
<feature type="domain" description="Ribulose bisphosphate carboxylase small subunit" evidence="8">
    <location>
        <begin position="60"/>
        <end position="175"/>
    </location>
</feature>
<evidence type="ECO:0000256" key="6">
    <source>
        <dbReference type="RuleBase" id="RU003627"/>
    </source>
</evidence>
<dbReference type="EMBL" id="KJ633120">
    <property type="protein sequence ID" value="AID50176.1"/>
    <property type="molecule type" value="Genomic_DNA"/>
</dbReference>
<gene>
    <name evidence="9" type="primary">rbcS</name>
    <name evidence="5 10" type="synonym">RBCS</name>
</gene>
<dbReference type="PRINTS" id="PR00152">
    <property type="entry name" value="RUBISCOSMALL"/>
</dbReference>
<dbReference type="SMART" id="SM00961">
    <property type="entry name" value="RuBisCO_small"/>
    <property type="match status" value="1"/>
</dbReference>
<accession>B3VSA1</accession>
<dbReference type="AlphaFoldDB" id="B3VSA1"/>
<dbReference type="InterPro" id="IPR036385">
    <property type="entry name" value="RuBisCO_ssu_sf"/>
</dbReference>
<dbReference type="InterPro" id="IPR000894">
    <property type="entry name" value="RuBisCO_ssu_dom"/>
</dbReference>
<evidence type="ECO:0000313" key="10">
    <source>
        <dbReference type="EMBL" id="AID50176.1"/>
    </source>
</evidence>
<dbReference type="GO" id="GO:0016984">
    <property type="term" value="F:ribulose-bisphosphate carboxylase activity"/>
    <property type="evidence" value="ECO:0007669"/>
    <property type="project" value="UniProtKB-UniRule"/>
</dbReference>
<organism evidence="9">
    <name type="scientific">Lobosphaera incisa</name>
    <dbReference type="NCBI Taxonomy" id="312850"/>
    <lineage>
        <taxon>Eukaryota</taxon>
        <taxon>Viridiplantae</taxon>
        <taxon>Chlorophyta</taxon>
        <taxon>core chlorophytes</taxon>
        <taxon>Trebouxiophyceae</taxon>
        <taxon>Trebouxiales</taxon>
        <taxon>Trebouxiaceae</taxon>
        <taxon>Lobosphaera</taxon>
    </lineage>
</organism>
<keyword evidence="5 6" id="KW-0934">Plastid</keyword>
<comment type="function">
    <text evidence="5 6">RuBisCO catalyzes two reactions: the carboxylation of D-ribulose 1,5-bisphosphate, the primary event in carbon dioxide fixation, as well as the oxidative fragmentation of the pentose substrate. Both reactions occur simultaneously and in competition at the same active site. Although the small subunit is not catalytic it is essential for maximal activity.</text>
</comment>
<protein>
    <recommendedName>
        <fullName evidence="5">Ribulose bisphosphate carboxylase small subunit, chloroplastic</fullName>
        <shortName evidence="5">RuBisCO small subunit</shortName>
    </recommendedName>
</protein>
<proteinExistence type="evidence at transcript level"/>
<evidence type="ECO:0000256" key="1">
    <source>
        <dbReference type="ARBA" id="ARBA00022531"/>
    </source>
</evidence>
<dbReference type="GO" id="GO:0009507">
    <property type="term" value="C:chloroplast"/>
    <property type="evidence" value="ECO:0007669"/>
    <property type="project" value="UniProtKB-SubCell"/>
</dbReference>
<reference evidence="9" key="1">
    <citation type="submission" date="2008-06" db="EMBL/GenBank/DDBJ databases">
        <title>Analysis of expressed sequence tags from the oleaginous green microalga, Myrmecia incisa reisigl.</title>
        <authorList>
            <person name="Zhou Z."/>
            <person name="Du D."/>
            <person name="Liu S."/>
            <person name="Ouyang L."/>
            <person name="Zhang C."/>
        </authorList>
    </citation>
    <scope>NUCLEOTIDE SEQUENCE</scope>
</reference>
<reference evidence="10" key="2">
    <citation type="journal article" date="2014" name="PLoS ONE">
        <title>Development of a Nuclear Transformation System for Oleaginous Green Alga Lobosphaera (Parietochloris) incisa and Genetic Complementation of a Mutant Strain, Deficient in Arachidonic Acid Biosynthesis.</title>
        <authorList>
            <person name="Zorin B."/>
            <person name="Grundman O."/>
            <person name="Khozin-Goldberg I."/>
            <person name="Leu S."/>
            <person name="Shapira M."/>
            <person name="Kaye Y."/>
            <person name="Tourasse N."/>
            <person name="Vallon O."/>
            <person name="Boussiba S."/>
        </authorList>
    </citation>
    <scope>NUCLEOTIDE SEQUENCE</scope>
</reference>
<keyword evidence="4 5" id="KW-0120">Carbon dioxide fixation</keyword>
<dbReference type="GO" id="GO:0019253">
    <property type="term" value="P:reductive pentose-phosphate cycle"/>
    <property type="evidence" value="ECO:0007669"/>
    <property type="project" value="UniProtKB-UniRule"/>
</dbReference>
<dbReference type="HAMAP" id="MF_00859">
    <property type="entry name" value="RuBisCO_S_bact"/>
    <property type="match status" value="1"/>
</dbReference>
<keyword evidence="7" id="KW-0732">Signal</keyword>
<dbReference type="SUPFAM" id="SSF55239">
    <property type="entry name" value="RuBisCO, small subunit"/>
    <property type="match status" value="1"/>
</dbReference>
<keyword evidence="3 5" id="KW-0601">Photorespiration</keyword>
<dbReference type="Gene3D" id="3.30.190.10">
    <property type="entry name" value="Ribulose bisphosphate carboxylase, small subunit"/>
    <property type="match status" value="1"/>
</dbReference>
<evidence type="ECO:0000256" key="7">
    <source>
        <dbReference type="SAM" id="SignalP"/>
    </source>
</evidence>
<dbReference type="CDD" id="cd03527">
    <property type="entry name" value="RuBisCO_small"/>
    <property type="match status" value="1"/>
</dbReference>
<dbReference type="PANTHER" id="PTHR31262">
    <property type="entry name" value="RIBULOSE BISPHOSPHATE CARBOXYLASE SMALL CHAIN 1, CHLOROPLASTIC"/>
    <property type="match status" value="1"/>
</dbReference>
<keyword evidence="2 5" id="KW-0113">Calvin cycle</keyword>
<dbReference type="GO" id="GO:0009853">
    <property type="term" value="P:photorespiration"/>
    <property type="evidence" value="ECO:0007669"/>
    <property type="project" value="UniProtKB-UniRule"/>
</dbReference>
<feature type="chain" id="PRO_5007640574" description="Ribulose bisphosphate carboxylase small subunit, chloroplastic" evidence="7">
    <location>
        <begin position="20"/>
        <end position="189"/>
    </location>
</feature>